<dbReference type="RefSeq" id="WP_345711390.1">
    <property type="nucleotide sequence ID" value="NZ_BAABIL010000138.1"/>
</dbReference>
<dbReference type="Proteomes" id="UP001501195">
    <property type="component" value="Unassembled WGS sequence"/>
</dbReference>
<dbReference type="PANTHER" id="PTHR30204">
    <property type="entry name" value="REDOX-CYCLING DRUG-SENSING TRANSCRIPTIONAL ACTIVATOR SOXR"/>
    <property type="match status" value="1"/>
</dbReference>
<evidence type="ECO:0000313" key="3">
    <source>
        <dbReference type="EMBL" id="GAA4970968.1"/>
    </source>
</evidence>
<dbReference type="PROSITE" id="PS50937">
    <property type="entry name" value="HTH_MERR_2"/>
    <property type="match status" value="1"/>
</dbReference>
<organism evidence="3 4">
    <name type="scientific">Kineococcus glutinatus</name>
    <dbReference type="NCBI Taxonomy" id="1070872"/>
    <lineage>
        <taxon>Bacteria</taxon>
        <taxon>Bacillati</taxon>
        <taxon>Actinomycetota</taxon>
        <taxon>Actinomycetes</taxon>
        <taxon>Kineosporiales</taxon>
        <taxon>Kineosporiaceae</taxon>
        <taxon>Kineococcus</taxon>
    </lineage>
</organism>
<dbReference type="Pfam" id="PF13411">
    <property type="entry name" value="MerR_1"/>
    <property type="match status" value="1"/>
</dbReference>
<accession>A0ABP9HHA4</accession>
<dbReference type="SUPFAM" id="SSF46955">
    <property type="entry name" value="Putative DNA-binding domain"/>
    <property type="match status" value="1"/>
</dbReference>
<dbReference type="Gene3D" id="1.10.1660.10">
    <property type="match status" value="1"/>
</dbReference>
<evidence type="ECO:0000256" key="1">
    <source>
        <dbReference type="ARBA" id="ARBA00023125"/>
    </source>
</evidence>
<reference evidence="4" key="1">
    <citation type="journal article" date="2019" name="Int. J. Syst. Evol. Microbiol.">
        <title>The Global Catalogue of Microorganisms (GCM) 10K type strain sequencing project: providing services to taxonomists for standard genome sequencing and annotation.</title>
        <authorList>
            <consortium name="The Broad Institute Genomics Platform"/>
            <consortium name="The Broad Institute Genome Sequencing Center for Infectious Disease"/>
            <person name="Wu L."/>
            <person name="Ma J."/>
        </authorList>
    </citation>
    <scope>NUCLEOTIDE SEQUENCE [LARGE SCALE GENOMIC DNA]</scope>
    <source>
        <strain evidence="4">JCM 18126</strain>
    </source>
</reference>
<keyword evidence="4" id="KW-1185">Reference proteome</keyword>
<dbReference type="EMBL" id="BAABIL010000138">
    <property type="protein sequence ID" value="GAA4970968.1"/>
    <property type="molecule type" value="Genomic_DNA"/>
</dbReference>
<proteinExistence type="predicted"/>
<keyword evidence="1" id="KW-0238">DNA-binding</keyword>
<gene>
    <name evidence="3" type="ORF">GCM10023225_11110</name>
</gene>
<comment type="caution">
    <text evidence="3">The sequence shown here is derived from an EMBL/GenBank/DDBJ whole genome shotgun (WGS) entry which is preliminary data.</text>
</comment>
<name>A0ABP9HHA4_9ACTN</name>
<feature type="domain" description="HTH merR-type" evidence="2">
    <location>
        <begin position="16"/>
        <end position="84"/>
    </location>
</feature>
<sequence>MLVAVSVDAQVPPGFTLTVGDVAAIAGVAPSAVRFYEQHGLITAHRTAGDQRRFDDVAACRIKVAKVAQRVGLTVREITDVFADLPADPAPEDWARLADVLVAEAEARTAALRSYLDEIRSAGRLCEVDGRLGGNPGR</sequence>
<dbReference type="InterPro" id="IPR000551">
    <property type="entry name" value="MerR-type_HTH_dom"/>
</dbReference>
<dbReference type="InterPro" id="IPR009061">
    <property type="entry name" value="DNA-bd_dom_put_sf"/>
</dbReference>
<dbReference type="PRINTS" id="PR00040">
    <property type="entry name" value="HTHMERR"/>
</dbReference>
<dbReference type="PROSITE" id="PS00552">
    <property type="entry name" value="HTH_MERR_1"/>
    <property type="match status" value="1"/>
</dbReference>
<evidence type="ECO:0000313" key="4">
    <source>
        <dbReference type="Proteomes" id="UP001501195"/>
    </source>
</evidence>
<dbReference type="SMART" id="SM00422">
    <property type="entry name" value="HTH_MERR"/>
    <property type="match status" value="1"/>
</dbReference>
<dbReference type="InterPro" id="IPR047057">
    <property type="entry name" value="MerR_fam"/>
</dbReference>
<dbReference type="PANTHER" id="PTHR30204:SF0">
    <property type="entry name" value="REDOX-SENSITIVE TRANSCRIPTIONAL ACTIVATOR SOXR"/>
    <property type="match status" value="1"/>
</dbReference>
<evidence type="ECO:0000259" key="2">
    <source>
        <dbReference type="PROSITE" id="PS50937"/>
    </source>
</evidence>
<protein>
    <recommendedName>
        <fullName evidence="2">HTH merR-type domain-containing protein</fullName>
    </recommendedName>
</protein>